<organism evidence="10 11">
    <name type="scientific">Arenibacter palladensis</name>
    <dbReference type="NCBI Taxonomy" id="237373"/>
    <lineage>
        <taxon>Bacteria</taxon>
        <taxon>Pseudomonadati</taxon>
        <taxon>Bacteroidota</taxon>
        <taxon>Flavobacteriia</taxon>
        <taxon>Flavobacteriales</taxon>
        <taxon>Flavobacteriaceae</taxon>
        <taxon>Arenibacter</taxon>
    </lineage>
</organism>
<evidence type="ECO:0000256" key="2">
    <source>
        <dbReference type="ARBA" id="ARBA00022598"/>
    </source>
</evidence>
<keyword evidence="3 7" id="KW-0547">Nucleotide-binding</keyword>
<keyword evidence="6 7" id="KW-0030">Aminoacyl-tRNA synthetase</keyword>
<keyword evidence="7" id="KW-0963">Cytoplasm</keyword>
<dbReference type="InterPro" id="IPR002312">
    <property type="entry name" value="Asp/Asn-tRNA-synth_IIb"/>
</dbReference>
<dbReference type="NCBIfam" id="TIGR00457">
    <property type="entry name" value="asnS"/>
    <property type="match status" value="1"/>
</dbReference>
<dbReference type="InterPro" id="IPR006195">
    <property type="entry name" value="aa-tRNA-synth_II"/>
</dbReference>
<dbReference type="Gene3D" id="3.30.930.10">
    <property type="entry name" value="Bira Bifunctional Protein, Domain 2"/>
    <property type="match status" value="1"/>
</dbReference>
<dbReference type="GO" id="GO:0003676">
    <property type="term" value="F:nucleic acid binding"/>
    <property type="evidence" value="ECO:0007669"/>
    <property type="project" value="InterPro"/>
</dbReference>
<evidence type="ECO:0000256" key="4">
    <source>
        <dbReference type="ARBA" id="ARBA00022840"/>
    </source>
</evidence>
<dbReference type="InterPro" id="IPR004522">
    <property type="entry name" value="Asn-tRNA-ligase"/>
</dbReference>
<proteinExistence type="inferred from homology"/>
<comment type="catalytic activity">
    <reaction evidence="7">
        <text>tRNA(Asn) + L-asparagine + ATP = L-asparaginyl-tRNA(Asn) + AMP + diphosphate + H(+)</text>
        <dbReference type="Rhea" id="RHEA:11180"/>
        <dbReference type="Rhea" id="RHEA-COMP:9659"/>
        <dbReference type="Rhea" id="RHEA-COMP:9674"/>
        <dbReference type="ChEBI" id="CHEBI:15378"/>
        <dbReference type="ChEBI" id="CHEBI:30616"/>
        <dbReference type="ChEBI" id="CHEBI:33019"/>
        <dbReference type="ChEBI" id="CHEBI:58048"/>
        <dbReference type="ChEBI" id="CHEBI:78442"/>
        <dbReference type="ChEBI" id="CHEBI:78515"/>
        <dbReference type="ChEBI" id="CHEBI:456215"/>
        <dbReference type="EC" id="6.1.1.22"/>
    </reaction>
</comment>
<keyword evidence="2 7" id="KW-0436">Ligase</keyword>
<evidence type="ECO:0000256" key="1">
    <source>
        <dbReference type="ARBA" id="ARBA00008226"/>
    </source>
</evidence>
<keyword evidence="11" id="KW-1185">Reference proteome</keyword>
<accession>A0A1M5CJQ3</accession>
<dbReference type="SUPFAM" id="SSF55681">
    <property type="entry name" value="Class II aaRS and biotin synthetases"/>
    <property type="match status" value="1"/>
</dbReference>
<dbReference type="GO" id="GO:0005737">
    <property type="term" value="C:cytoplasm"/>
    <property type="evidence" value="ECO:0007669"/>
    <property type="project" value="UniProtKB-SubCell"/>
</dbReference>
<dbReference type="SUPFAM" id="SSF50249">
    <property type="entry name" value="Nucleic acid-binding proteins"/>
    <property type="match status" value="1"/>
</dbReference>
<evidence type="ECO:0000256" key="7">
    <source>
        <dbReference type="HAMAP-Rule" id="MF_00534"/>
    </source>
</evidence>
<gene>
    <name evidence="7" type="primary">asnS</name>
    <name evidence="10" type="ORF">SAMN03080594_10570</name>
</gene>
<dbReference type="InterPro" id="IPR004364">
    <property type="entry name" value="Aa-tRNA-synt_II"/>
</dbReference>
<evidence type="ECO:0000313" key="11">
    <source>
        <dbReference type="Proteomes" id="UP000184406"/>
    </source>
</evidence>
<dbReference type="CDD" id="cd00776">
    <property type="entry name" value="AsxRS_core"/>
    <property type="match status" value="1"/>
</dbReference>
<keyword evidence="4 7" id="KW-0067">ATP-binding</keyword>
<dbReference type="PANTHER" id="PTHR22594">
    <property type="entry name" value="ASPARTYL/LYSYL-TRNA SYNTHETASE"/>
    <property type="match status" value="1"/>
</dbReference>
<evidence type="ECO:0000256" key="3">
    <source>
        <dbReference type="ARBA" id="ARBA00022741"/>
    </source>
</evidence>
<keyword evidence="5 7" id="KW-0648">Protein biosynthesis</keyword>
<dbReference type="InterPro" id="IPR012340">
    <property type="entry name" value="NA-bd_OB-fold"/>
</dbReference>
<dbReference type="Gene3D" id="2.40.50.140">
    <property type="entry name" value="Nucleic acid-binding proteins"/>
    <property type="match status" value="1"/>
</dbReference>
<evidence type="ECO:0000256" key="6">
    <source>
        <dbReference type="ARBA" id="ARBA00023146"/>
    </source>
</evidence>
<dbReference type="CDD" id="cd04318">
    <property type="entry name" value="EcAsnRS_like_N"/>
    <property type="match status" value="1"/>
</dbReference>
<feature type="domain" description="Aminoacyl-transfer RNA synthetases class-II family profile" evidence="9">
    <location>
        <begin position="140"/>
        <end position="476"/>
    </location>
</feature>
<dbReference type="NCBIfam" id="NF003037">
    <property type="entry name" value="PRK03932.1"/>
    <property type="match status" value="1"/>
</dbReference>
<dbReference type="Pfam" id="PF01336">
    <property type="entry name" value="tRNA_anti-codon"/>
    <property type="match status" value="1"/>
</dbReference>
<name>A0A1M5CJQ3_9FLAO</name>
<reference evidence="11" key="1">
    <citation type="submission" date="2016-11" db="EMBL/GenBank/DDBJ databases">
        <authorList>
            <person name="Varghese N."/>
            <person name="Submissions S."/>
        </authorList>
    </citation>
    <scope>NUCLEOTIDE SEQUENCE [LARGE SCALE GENOMIC DNA]</scope>
    <source>
        <strain evidence="11">DSM 17539</strain>
    </source>
</reference>
<keyword evidence="8" id="KW-0175">Coiled coil</keyword>
<dbReference type="EC" id="6.1.1.22" evidence="7"/>
<feature type="coiled-coil region" evidence="8">
    <location>
        <begin position="273"/>
        <end position="307"/>
    </location>
</feature>
<dbReference type="InterPro" id="IPR045864">
    <property type="entry name" value="aa-tRNA-synth_II/BPL/LPL"/>
</dbReference>
<comment type="subunit">
    <text evidence="7">Homodimer.</text>
</comment>
<comment type="similarity">
    <text evidence="1 7">Belongs to the class-II aminoacyl-tRNA synthetase family.</text>
</comment>
<dbReference type="GO" id="GO:0004816">
    <property type="term" value="F:asparagine-tRNA ligase activity"/>
    <property type="evidence" value="ECO:0007669"/>
    <property type="project" value="UniProtKB-UniRule"/>
</dbReference>
<dbReference type="HAMAP" id="MF_00534">
    <property type="entry name" value="Asn_tRNA_synth"/>
    <property type="match status" value="1"/>
</dbReference>
<dbReference type="PANTHER" id="PTHR22594:SF34">
    <property type="entry name" value="ASPARAGINE--TRNA LIGASE, MITOCHONDRIAL-RELATED"/>
    <property type="match status" value="1"/>
</dbReference>
<comment type="subcellular location">
    <subcellularLocation>
        <location evidence="7">Cytoplasm</location>
    </subcellularLocation>
</comment>
<dbReference type="PRINTS" id="PR01042">
    <property type="entry name" value="TRNASYNTHASP"/>
</dbReference>
<dbReference type="Proteomes" id="UP000184406">
    <property type="component" value="Unassembled WGS sequence"/>
</dbReference>
<protein>
    <recommendedName>
        <fullName evidence="7">Asparagine--tRNA ligase</fullName>
        <ecNumber evidence="7">6.1.1.22</ecNumber>
    </recommendedName>
    <alternativeName>
        <fullName evidence="7">Asparaginyl-tRNA synthetase</fullName>
        <shortName evidence="7">AsnRS</shortName>
    </alternativeName>
</protein>
<sequence length="486" mass="55694">MPLNLQGIQMKTFSVKELLSPDHLHQEVTVNGWVKTYRSNRFIALNDGSTINNIQCVVDFEEYDENLLKQINTGAALKISGTLVESQGKGQSVEIQVKEIKVHGGADPEVYPIQPKKHSLEFLREKAHLRVRTNTFAAIMRVRSALSFAVHQYFQKNGFFYVHTPIITGSDAEGAGEMFRVSTLDNKKPPLTEDGEIDYREDFFGKETNLTVSGQLEAETYAMGLGKVYTFGPTFRAENSNTSRHLAEFWMIEPEVAFNDLDANMDLAEDFIKEVINYALENCKEDLQFLEQRLLDEEKSKPQAERSEMPLIEKLKFVSDNTFKRVTYTEAIDILRNSKPNKKKQFKYLIDEWGADLQSEHERFLVEKHFKCPVILFDYPAKIKAFYMRLNEDGKTVRAMDILFPGIGEIVGGSQREERLDILLEKIKALGIDEKELWWYLDLRKFGTAVHSGFGLGFERLVLFATGMGNIRDVIPFPRTPQNAEF</sequence>
<dbReference type="GO" id="GO:0005524">
    <property type="term" value="F:ATP binding"/>
    <property type="evidence" value="ECO:0007669"/>
    <property type="project" value="UniProtKB-UniRule"/>
</dbReference>
<dbReference type="EMBL" id="FQUX01000005">
    <property type="protein sequence ID" value="SHF54652.1"/>
    <property type="molecule type" value="Genomic_DNA"/>
</dbReference>
<dbReference type="PROSITE" id="PS50862">
    <property type="entry name" value="AA_TRNA_LIGASE_II"/>
    <property type="match status" value="1"/>
</dbReference>
<evidence type="ECO:0000313" key="10">
    <source>
        <dbReference type="EMBL" id="SHF54652.1"/>
    </source>
</evidence>
<dbReference type="AlphaFoldDB" id="A0A1M5CJQ3"/>
<evidence type="ECO:0000256" key="8">
    <source>
        <dbReference type="SAM" id="Coils"/>
    </source>
</evidence>
<evidence type="ECO:0000256" key="5">
    <source>
        <dbReference type="ARBA" id="ARBA00022917"/>
    </source>
</evidence>
<evidence type="ECO:0000259" key="9">
    <source>
        <dbReference type="PROSITE" id="PS50862"/>
    </source>
</evidence>
<dbReference type="Pfam" id="PF00152">
    <property type="entry name" value="tRNA-synt_2"/>
    <property type="match status" value="1"/>
</dbReference>
<dbReference type="GO" id="GO:0006421">
    <property type="term" value="P:asparaginyl-tRNA aminoacylation"/>
    <property type="evidence" value="ECO:0007669"/>
    <property type="project" value="UniProtKB-UniRule"/>
</dbReference>
<dbReference type="InterPro" id="IPR004365">
    <property type="entry name" value="NA-bd_OB_tRNA"/>
</dbReference>
<dbReference type="FunFam" id="3.30.930.10:FF:000016">
    <property type="entry name" value="Asparagine--tRNA ligase"/>
    <property type="match status" value="1"/>
</dbReference>